<name>A0A915CS62_9BILA</name>
<reference evidence="2" key="1">
    <citation type="submission" date="2022-11" db="UniProtKB">
        <authorList>
            <consortium name="WormBaseParasite"/>
        </authorList>
    </citation>
    <scope>IDENTIFICATION</scope>
</reference>
<accession>A0A915CS62</accession>
<sequence length="178" mass="20202">MLLFDVSLRQWSVTDLFPDPDHGYPPCWDEKEQMLYEDGFYFVEGMHTIIVWILIIQKIKKLLKKPSVKDPVSAAKPSQTKPKYSKFVVIRDANLMPPVKDFLKEEQVEVCVNVLMTPSAVNVCFYEKCGGKCGTHGSRSPSREGSESRDLSGLFLPFMYHPPDQAVAQQCLETLTNA</sequence>
<dbReference type="AlphaFoldDB" id="A0A915CS62"/>
<protein>
    <submittedName>
        <fullName evidence="2">Uncharacterized protein</fullName>
    </submittedName>
</protein>
<dbReference type="Proteomes" id="UP000887574">
    <property type="component" value="Unplaced"/>
</dbReference>
<proteinExistence type="predicted"/>
<keyword evidence="1" id="KW-1185">Reference proteome</keyword>
<dbReference type="WBParaSite" id="jg12051">
    <property type="protein sequence ID" value="jg12051"/>
    <property type="gene ID" value="jg12051"/>
</dbReference>
<evidence type="ECO:0000313" key="2">
    <source>
        <dbReference type="WBParaSite" id="jg12051"/>
    </source>
</evidence>
<organism evidence="1 2">
    <name type="scientific">Ditylenchus dipsaci</name>
    <dbReference type="NCBI Taxonomy" id="166011"/>
    <lineage>
        <taxon>Eukaryota</taxon>
        <taxon>Metazoa</taxon>
        <taxon>Ecdysozoa</taxon>
        <taxon>Nematoda</taxon>
        <taxon>Chromadorea</taxon>
        <taxon>Rhabditida</taxon>
        <taxon>Tylenchina</taxon>
        <taxon>Tylenchomorpha</taxon>
        <taxon>Sphaerularioidea</taxon>
        <taxon>Anguinidae</taxon>
        <taxon>Anguininae</taxon>
        <taxon>Ditylenchus</taxon>
    </lineage>
</organism>
<evidence type="ECO:0000313" key="1">
    <source>
        <dbReference type="Proteomes" id="UP000887574"/>
    </source>
</evidence>